<evidence type="ECO:0000313" key="1">
    <source>
        <dbReference type="EMBL" id="XCF12223.1"/>
    </source>
</evidence>
<geneLocation type="plasmid" evidence="1">
    <name>pZYJ03</name>
</geneLocation>
<dbReference type="SUPFAM" id="SSF55874">
    <property type="entry name" value="ATPase domain of HSP90 chaperone/DNA topoisomerase II/histidine kinase"/>
    <property type="match status" value="1"/>
</dbReference>
<keyword evidence="1" id="KW-0067">ATP-binding</keyword>
<reference evidence="1" key="2">
    <citation type="submission" date="2024-06" db="EMBL/GenBank/DDBJ databases">
        <authorList>
            <person name="Deng Y."/>
        </authorList>
    </citation>
    <scope>NUCLEOTIDE SEQUENCE</scope>
    <source>
        <strain evidence="1">TCYB15</strain>
        <plasmid evidence="1">pZYJ03</plasmid>
    </source>
</reference>
<gene>
    <name evidence="1" type="ORF">ABM428_16885</name>
</gene>
<dbReference type="RefSeq" id="WP_353628649.1">
    <property type="nucleotide sequence ID" value="NZ_CP159196.1"/>
</dbReference>
<name>A0AAU8C9J6_9RHOB</name>
<dbReference type="GO" id="GO:0005524">
    <property type="term" value="F:ATP binding"/>
    <property type="evidence" value="ECO:0007669"/>
    <property type="project" value="UniProtKB-KW"/>
</dbReference>
<protein>
    <submittedName>
        <fullName evidence="1">ATP-binding protein</fullName>
    </submittedName>
</protein>
<dbReference type="InterPro" id="IPR036890">
    <property type="entry name" value="HATPase_C_sf"/>
</dbReference>
<organism evidence="1">
    <name type="scientific">Sulfitobacter sp. TCYB15</name>
    <dbReference type="NCBI Taxonomy" id="3229275"/>
    <lineage>
        <taxon>Bacteria</taxon>
        <taxon>Pseudomonadati</taxon>
        <taxon>Pseudomonadota</taxon>
        <taxon>Alphaproteobacteria</taxon>
        <taxon>Rhodobacterales</taxon>
        <taxon>Roseobacteraceae</taxon>
        <taxon>Sulfitobacter</taxon>
    </lineage>
</organism>
<dbReference type="EMBL" id="CP159196">
    <property type="protein sequence ID" value="XCF12223.1"/>
    <property type="molecule type" value="Genomic_DNA"/>
</dbReference>
<reference evidence="1" key="1">
    <citation type="journal article" date="2020" name="Int. J. Syst. Evol. Microbiol.">
        <title>Notification of changes in taxonomic opinion previously published outside the IJSEM.</title>
        <authorList>
            <person name="Oren A."/>
            <person name="Garrity G."/>
        </authorList>
    </citation>
    <scope>NUCLEOTIDE SEQUENCE</scope>
    <source>
        <strain evidence="1">TCYB15</strain>
    </source>
</reference>
<dbReference type="KEGG" id="suly:ABM428_16885"/>
<keyword evidence="1" id="KW-0614">Plasmid</keyword>
<dbReference type="AlphaFoldDB" id="A0AAU8C9J6"/>
<proteinExistence type="predicted"/>
<dbReference type="Gene3D" id="3.30.565.10">
    <property type="entry name" value="Histidine kinase-like ATPase, C-terminal domain"/>
    <property type="match status" value="1"/>
</dbReference>
<sequence length="674" mass="75970">MRVFHSRDVGYDVGNSEGIGMAETGWLSDPIGRINNLSLAPSPKNTLQPLFEALMNSIHAIEERFGKDKLSSGIIEIEMTENDEGSYTGFVITDNGIGMNADNMISFRKSDSMKKVRFGGKGVGRLLWLKVADKVGISSNYHNGAGIESISFDFVADPNEPISNLKEGSSSGGIGTTVRLTPIKTAYALHMPAKLETIAVRTVAHFINYFVNIDCPKITLLDSKASIDLLDKFTSDVVRDQNYPISVLVDGENRKLSLNCFLVPKNYSDDEKGTNGLFFGAHGRAVTRYEMDSVIGLKAIDGKYAFFGYLEGNILNEAVNDTRTEFSLGEDPIDDLKRECIVAIQSFLAKEIGQVRERQLQTIIEVRNEHLRFYNIAKDPQEIAGKLSLSTQKDEDIFVEMSRQSLRQYKKVRRQFAEAKKKDLPDIDQKAKEYVAELQDESLSSLAEYIYKRKLILDMFDEKSAFADVDAEKAHYERVVHEMICPLGTTKSDLNYEDHNLWVIDDRLAFYSYFNSDKQLKAQATSSDPRRPDVTLFDLGMGFEKGASPEPITIVEFKRPKRDDYTMADNPFTQVQDYVEELRKAGEAMRFDGRVIRTIEDNTPFMCQIVADDTPSLRHVMKRVGGFYKKAGSKSYYRWDEGFKVFMEVTSYADLISGAKARHAAFFDKLGIAP</sequence>
<accession>A0AAU8C9J6</accession>
<keyword evidence="1" id="KW-0547">Nucleotide-binding</keyword>